<dbReference type="AlphaFoldDB" id="A0A813LZ43"/>
<keyword evidence="2" id="KW-1185">Reference proteome</keyword>
<name>A0A813LZ43_9BILA</name>
<comment type="caution">
    <text evidence="1">The sequence shown here is derived from an EMBL/GenBank/DDBJ whole genome shotgun (WGS) entry which is preliminary data.</text>
</comment>
<sequence>MWFVKGGINILAYYELSNNIMEISVELCNGKSLQISGVWLKFGDNSSESLENFQINLLILESEIKNNVEKKQLFDFVNNKDLIISDELDSVGFTYRNRDYKALIEHIVWGKNESDFKMVKLKICNGNNNSTDHLPITIKVDVDLGVKEESNQVIWKFHRFDWNFSGFIEKYNENLEKMMPEIENYFTKEQNVELINQFYKELCGTSIQFKESIQS</sequence>
<organism evidence="1 2">
    <name type="scientific">Brachionus calyciflorus</name>
    <dbReference type="NCBI Taxonomy" id="104777"/>
    <lineage>
        <taxon>Eukaryota</taxon>
        <taxon>Metazoa</taxon>
        <taxon>Spiralia</taxon>
        <taxon>Gnathifera</taxon>
        <taxon>Rotifera</taxon>
        <taxon>Eurotatoria</taxon>
        <taxon>Monogononta</taxon>
        <taxon>Pseudotrocha</taxon>
        <taxon>Ploima</taxon>
        <taxon>Brachionidae</taxon>
        <taxon>Brachionus</taxon>
    </lineage>
</organism>
<evidence type="ECO:0000313" key="2">
    <source>
        <dbReference type="Proteomes" id="UP000663879"/>
    </source>
</evidence>
<reference evidence="1" key="1">
    <citation type="submission" date="2021-02" db="EMBL/GenBank/DDBJ databases">
        <authorList>
            <person name="Nowell W R."/>
        </authorList>
    </citation>
    <scope>NUCLEOTIDE SEQUENCE</scope>
    <source>
        <strain evidence="1">Ploen Becks lab</strain>
    </source>
</reference>
<gene>
    <name evidence="1" type="ORF">OXX778_LOCUS582</name>
</gene>
<proteinExistence type="predicted"/>
<protein>
    <submittedName>
        <fullName evidence="1">Uncharacterized protein</fullName>
    </submittedName>
</protein>
<accession>A0A813LZ43</accession>
<dbReference type="EMBL" id="CAJNOC010000031">
    <property type="protein sequence ID" value="CAF0708279.1"/>
    <property type="molecule type" value="Genomic_DNA"/>
</dbReference>
<evidence type="ECO:0000313" key="1">
    <source>
        <dbReference type="EMBL" id="CAF0708279.1"/>
    </source>
</evidence>
<dbReference type="Proteomes" id="UP000663879">
    <property type="component" value="Unassembled WGS sequence"/>
</dbReference>